<dbReference type="InterPro" id="IPR036259">
    <property type="entry name" value="MFS_trans_sf"/>
</dbReference>
<dbReference type="Proteomes" id="UP001500326">
    <property type="component" value="Unassembled WGS sequence"/>
</dbReference>
<feature type="transmembrane region" description="Helical" evidence="5">
    <location>
        <begin position="119"/>
        <end position="140"/>
    </location>
</feature>
<keyword evidence="2 5" id="KW-0812">Transmembrane</keyword>
<dbReference type="PROSITE" id="PS50850">
    <property type="entry name" value="MFS"/>
    <property type="match status" value="1"/>
</dbReference>
<dbReference type="RefSeq" id="WP_344065805.1">
    <property type="nucleotide sequence ID" value="NZ_BAAAOH010000001.1"/>
</dbReference>
<feature type="domain" description="Major facilitator superfamily (MFS) profile" evidence="6">
    <location>
        <begin position="17"/>
        <end position="229"/>
    </location>
</feature>
<protein>
    <recommendedName>
        <fullName evidence="6">Major facilitator superfamily (MFS) profile domain-containing protein</fullName>
    </recommendedName>
</protein>
<dbReference type="PANTHER" id="PTHR23528:SF1">
    <property type="entry name" value="MAJOR FACILITATOR SUPERFAMILY (MFS) PROFILE DOMAIN-CONTAINING PROTEIN"/>
    <property type="match status" value="1"/>
</dbReference>
<name>A0ABP5EI04_9MICO</name>
<evidence type="ECO:0000256" key="2">
    <source>
        <dbReference type="ARBA" id="ARBA00022692"/>
    </source>
</evidence>
<dbReference type="Gene3D" id="1.20.1250.20">
    <property type="entry name" value="MFS general substrate transporter like domains"/>
    <property type="match status" value="1"/>
</dbReference>
<feature type="transmembrane region" description="Helical" evidence="5">
    <location>
        <begin position="152"/>
        <end position="175"/>
    </location>
</feature>
<evidence type="ECO:0000313" key="7">
    <source>
        <dbReference type="EMBL" id="GAA1996603.1"/>
    </source>
</evidence>
<evidence type="ECO:0000256" key="3">
    <source>
        <dbReference type="ARBA" id="ARBA00022989"/>
    </source>
</evidence>
<dbReference type="InterPro" id="IPR011701">
    <property type="entry name" value="MFS"/>
</dbReference>
<dbReference type="Pfam" id="PF07690">
    <property type="entry name" value="MFS_1"/>
    <property type="match status" value="1"/>
</dbReference>
<proteinExistence type="predicted"/>
<keyword evidence="8" id="KW-1185">Reference proteome</keyword>
<evidence type="ECO:0000256" key="1">
    <source>
        <dbReference type="ARBA" id="ARBA00004651"/>
    </source>
</evidence>
<dbReference type="EMBL" id="BAAAOH010000001">
    <property type="protein sequence ID" value="GAA1996603.1"/>
    <property type="molecule type" value="Genomic_DNA"/>
</dbReference>
<evidence type="ECO:0000313" key="8">
    <source>
        <dbReference type="Proteomes" id="UP001500326"/>
    </source>
</evidence>
<feature type="transmembrane region" description="Helical" evidence="5">
    <location>
        <begin position="94"/>
        <end position="113"/>
    </location>
</feature>
<keyword evidence="3 5" id="KW-1133">Transmembrane helix</keyword>
<gene>
    <name evidence="7" type="ORF">GCM10009777_36950</name>
</gene>
<keyword evidence="4 5" id="KW-0472">Membrane</keyword>
<feature type="transmembrane region" description="Helical" evidence="5">
    <location>
        <begin position="181"/>
        <end position="199"/>
    </location>
</feature>
<dbReference type="InterPro" id="IPR020846">
    <property type="entry name" value="MFS_dom"/>
</dbReference>
<reference evidence="8" key="1">
    <citation type="journal article" date="2019" name="Int. J. Syst. Evol. Microbiol.">
        <title>The Global Catalogue of Microorganisms (GCM) 10K type strain sequencing project: providing services to taxonomists for standard genome sequencing and annotation.</title>
        <authorList>
            <consortium name="The Broad Institute Genomics Platform"/>
            <consortium name="The Broad Institute Genome Sequencing Center for Infectious Disease"/>
            <person name="Wu L."/>
            <person name="Ma J."/>
        </authorList>
    </citation>
    <scope>NUCLEOTIDE SEQUENCE [LARGE SCALE GENOMIC DNA]</scope>
    <source>
        <strain evidence="8">JCM 14902</strain>
    </source>
</reference>
<sequence>MPQTTALPTVSPQRTPRGYVLTFSLSNFGLYLAVLAPAVGGLSVKIQSLVGLDAAPSQLGLVVGVASLFALIAQPIAGRLSDRTTSKFGMRRPWIIAGATATTIALVFCGLAPNVGLLLVWLCVAQTTVQFAFAAQGATLADQVPEERRGGVSGIVGAISPISLVVGAVLLTLLPTDLLRFAVPALIGMVLALIFAFTLKDRVRVNPPHHAVERQAGPFRVRVQPAHSP</sequence>
<evidence type="ECO:0000256" key="4">
    <source>
        <dbReference type="ARBA" id="ARBA00023136"/>
    </source>
</evidence>
<dbReference type="PANTHER" id="PTHR23528">
    <property type="match status" value="1"/>
</dbReference>
<accession>A0ABP5EI04</accession>
<comment type="subcellular location">
    <subcellularLocation>
        <location evidence="1">Cell membrane</location>
        <topology evidence="1">Multi-pass membrane protein</topology>
    </subcellularLocation>
</comment>
<comment type="caution">
    <text evidence="7">The sequence shown here is derived from an EMBL/GenBank/DDBJ whole genome shotgun (WGS) entry which is preliminary data.</text>
</comment>
<dbReference type="SUPFAM" id="SSF103473">
    <property type="entry name" value="MFS general substrate transporter"/>
    <property type="match status" value="1"/>
</dbReference>
<feature type="transmembrane region" description="Helical" evidence="5">
    <location>
        <begin position="20"/>
        <end position="42"/>
    </location>
</feature>
<evidence type="ECO:0000259" key="6">
    <source>
        <dbReference type="PROSITE" id="PS50850"/>
    </source>
</evidence>
<evidence type="ECO:0000256" key="5">
    <source>
        <dbReference type="SAM" id="Phobius"/>
    </source>
</evidence>
<feature type="transmembrane region" description="Helical" evidence="5">
    <location>
        <begin position="54"/>
        <end position="73"/>
    </location>
</feature>
<organism evidence="7 8">
    <name type="scientific">Microbacterium pumilum</name>
    <dbReference type="NCBI Taxonomy" id="344165"/>
    <lineage>
        <taxon>Bacteria</taxon>
        <taxon>Bacillati</taxon>
        <taxon>Actinomycetota</taxon>
        <taxon>Actinomycetes</taxon>
        <taxon>Micrococcales</taxon>
        <taxon>Microbacteriaceae</taxon>
        <taxon>Microbacterium</taxon>
    </lineage>
</organism>